<dbReference type="Gene3D" id="2.60.40.3970">
    <property type="match status" value="1"/>
</dbReference>
<feature type="signal peptide" evidence="1">
    <location>
        <begin position="1"/>
        <end position="25"/>
    </location>
</feature>
<dbReference type="InterPro" id="IPR013783">
    <property type="entry name" value="Ig-like_fold"/>
</dbReference>
<dbReference type="Gene3D" id="2.60.40.10">
    <property type="entry name" value="Immunoglobulins"/>
    <property type="match status" value="1"/>
</dbReference>
<keyword evidence="1" id="KW-0732">Signal</keyword>
<dbReference type="InterPro" id="IPR008962">
    <property type="entry name" value="PapD-like_sf"/>
</dbReference>
<accession>A0A498CLM0</accession>
<comment type="caution">
    <text evidence="2">The sequence shown here is derived from an EMBL/GenBank/DDBJ whole genome shotgun (WGS) entry which is preliminary data.</text>
</comment>
<evidence type="ECO:0000256" key="1">
    <source>
        <dbReference type="SAM" id="SignalP"/>
    </source>
</evidence>
<reference evidence="2 3" key="1">
    <citation type="submission" date="2018-10" db="EMBL/GenBank/DDBJ databases">
        <title>Comparative analysis of microorganisms from saline springs in Andes Mountain Range, Colombia.</title>
        <authorList>
            <person name="Rubin E."/>
        </authorList>
    </citation>
    <scope>NUCLEOTIDE SEQUENCE [LARGE SCALE GENOMIC DNA]</scope>
    <source>
        <strain evidence="2 3">USBA GBX 843</strain>
    </source>
</reference>
<dbReference type="EMBL" id="RCDC01000004">
    <property type="protein sequence ID" value="RLK56024.1"/>
    <property type="molecule type" value="Genomic_DNA"/>
</dbReference>
<proteinExistence type="predicted"/>
<evidence type="ECO:0008006" key="4">
    <source>
        <dbReference type="Google" id="ProtNLM"/>
    </source>
</evidence>
<dbReference type="Proteomes" id="UP000274786">
    <property type="component" value="Unassembled WGS sequence"/>
</dbReference>
<dbReference type="AlphaFoldDB" id="A0A498CLM0"/>
<evidence type="ECO:0000313" key="2">
    <source>
        <dbReference type="EMBL" id="RLK56024.1"/>
    </source>
</evidence>
<name>A0A498CLM0_9GAMM</name>
<organism evidence="2 3">
    <name type="scientific">Stenotrophomonas rhizophila</name>
    <dbReference type="NCBI Taxonomy" id="216778"/>
    <lineage>
        <taxon>Bacteria</taxon>
        <taxon>Pseudomonadati</taxon>
        <taxon>Pseudomonadota</taxon>
        <taxon>Gammaproteobacteria</taxon>
        <taxon>Lysobacterales</taxon>
        <taxon>Lysobacteraceae</taxon>
        <taxon>Stenotrophomonas</taxon>
    </lineage>
</organism>
<gene>
    <name evidence="2" type="ORF">BCL79_0396</name>
</gene>
<evidence type="ECO:0000313" key="3">
    <source>
        <dbReference type="Proteomes" id="UP000274786"/>
    </source>
</evidence>
<protein>
    <recommendedName>
        <fullName evidence="4">Pilus assembly protein</fullName>
    </recommendedName>
</protein>
<dbReference type="SUPFAM" id="SSF49354">
    <property type="entry name" value="PapD-like"/>
    <property type="match status" value="1"/>
</dbReference>
<feature type="chain" id="PRO_5019789952" description="Pilus assembly protein" evidence="1">
    <location>
        <begin position="26"/>
        <end position="238"/>
    </location>
</feature>
<dbReference type="RefSeq" id="WP_121036924.1">
    <property type="nucleotide sequence ID" value="NZ_RCDC01000004.1"/>
</dbReference>
<sequence>MNSPIARLQALLFLAAATLAAPANANLSVHPMRLPVHDGHTGQIRAHSQTSRTQYVQTRVLRLEHPGTEEETEVELAPGHRDGVAVTPGKFVLAGGGNRLVRVIPLASVQQETPYRVYFEGVPPPREESAEQEPDNPVANVGVSLVWGALVHVIPAQPVPDMRIDGAELHNVGNVRLGVTSIRACTAATQCTEHAVERSVYPGARMALPFDPAGTSQITVSYRLSYQGYRDHHKVLTP</sequence>
<dbReference type="OrthoDB" id="6506633at2"/>